<name>A0A1G4K9Q0_9SACH</name>
<dbReference type="InterPro" id="IPR036612">
    <property type="entry name" value="KH_dom_type_1_sf"/>
</dbReference>
<accession>A0A1G4K9Q0</accession>
<protein>
    <submittedName>
        <fullName evidence="3">LANO_0F09054g1_1</fullName>
    </submittedName>
</protein>
<dbReference type="InterPro" id="IPR004087">
    <property type="entry name" value="KH_dom"/>
</dbReference>
<evidence type="ECO:0000256" key="1">
    <source>
        <dbReference type="PROSITE-ProRule" id="PRU00117"/>
    </source>
</evidence>
<feature type="domain" description="K Homology" evidence="2">
    <location>
        <begin position="159"/>
        <end position="230"/>
    </location>
</feature>
<feature type="domain" description="K Homology" evidence="2">
    <location>
        <begin position="442"/>
        <end position="522"/>
    </location>
</feature>
<sequence length="699" mass="78669">MSGPLVIYPFHTNVFFRPENAEVVSNNLWKPLEKEEEQRFEISRPASWCLGIPNHGIGIQSFETYTNSILCRCTTESETELEPTIKFEICLQHRLTSAESEQMIELSKDLDVDVLVTACDIYSRKMESKGKRVLYILGSEARVTAAKPHVIALLELFNNKIMQYVHLESPALIPVCAGANLNNLKSFRDLYGTKVIIPDISDTGADSIFLSGDAHFSVLMAKERLENMLAGAKDSFYHAQLPNVSSLKLQFLNRFRQRQITTIIEKHQCYIKVEESTVSFVATSEHALSSALRQFTLEILMPVLEAQFAFQDQTGGYSSQDNLELQLDQIASNRNILIAQLNPPLTNFVLIGASQDIAKATASIEKLNIPGNVQIRYLLELHPEYRDFISGKKNGKITRIMENAKCSIALESQENASNMCLSLISDSFADAKIGVQLLNDELPAEDSFFIPEAYHRPIIGTRGSVIQTIMRRYNVFIQFSNTYQSHQNDIGLNRHDNVIIRCPYKNRKSIPAAKEELKRIVAEYSELQPKAYLKLSLGQYRYYFQETRDHKHNVIGEIEKKTGAYILFPTEIPGKSVKLEVRGNDQTAAKAAHELMALFASERQITVDSNISDAADFSNQVVASLKKGMNVDTTLDGNTVSLNYKNIDDKQMEKALEILKNYITSKGMQIKSDVQMHPHSIFESDLYPPDNAAATAEGI</sequence>
<dbReference type="Pfam" id="PF00013">
    <property type="entry name" value="KH_1"/>
    <property type="match status" value="1"/>
</dbReference>
<proteinExistence type="predicted"/>
<dbReference type="Proteomes" id="UP000189911">
    <property type="component" value="Chromosome F"/>
</dbReference>
<organism evidence="3 4">
    <name type="scientific">Lachancea nothofagi CBS 11611</name>
    <dbReference type="NCBI Taxonomy" id="1266666"/>
    <lineage>
        <taxon>Eukaryota</taxon>
        <taxon>Fungi</taxon>
        <taxon>Dikarya</taxon>
        <taxon>Ascomycota</taxon>
        <taxon>Saccharomycotina</taxon>
        <taxon>Saccharomycetes</taxon>
        <taxon>Saccharomycetales</taxon>
        <taxon>Saccharomycetaceae</taxon>
        <taxon>Lachancea</taxon>
    </lineage>
</organism>
<evidence type="ECO:0000313" key="3">
    <source>
        <dbReference type="EMBL" id="SCV00884.1"/>
    </source>
</evidence>
<dbReference type="PROSITE" id="PS50084">
    <property type="entry name" value="KH_TYPE_1"/>
    <property type="match status" value="1"/>
</dbReference>
<dbReference type="SUPFAM" id="SSF54791">
    <property type="entry name" value="Eukaryotic type KH-domain (KH-domain type I)"/>
    <property type="match status" value="1"/>
</dbReference>
<evidence type="ECO:0000259" key="2">
    <source>
        <dbReference type="SMART" id="SM00322"/>
    </source>
</evidence>
<dbReference type="EMBL" id="LT598452">
    <property type="protein sequence ID" value="SCV00884.1"/>
    <property type="molecule type" value="Genomic_DNA"/>
</dbReference>
<evidence type="ECO:0000313" key="4">
    <source>
        <dbReference type="Proteomes" id="UP000189911"/>
    </source>
</evidence>
<gene>
    <name evidence="3" type="ORF">LANO_0F09054G</name>
</gene>
<dbReference type="InterPro" id="IPR004088">
    <property type="entry name" value="KH_dom_type_1"/>
</dbReference>
<keyword evidence="1" id="KW-0694">RNA-binding</keyword>
<keyword evidence="4" id="KW-1185">Reference proteome</keyword>
<dbReference type="SMART" id="SM00322">
    <property type="entry name" value="KH"/>
    <property type="match status" value="3"/>
</dbReference>
<reference evidence="4" key="1">
    <citation type="submission" date="2016-03" db="EMBL/GenBank/DDBJ databases">
        <authorList>
            <person name="Devillers Hugo."/>
        </authorList>
    </citation>
    <scope>NUCLEOTIDE SEQUENCE [LARGE SCALE GENOMIC DNA]</scope>
</reference>
<dbReference type="OrthoDB" id="271862at2759"/>
<dbReference type="GO" id="GO:0003723">
    <property type="term" value="F:RNA binding"/>
    <property type="evidence" value="ECO:0007669"/>
    <property type="project" value="UniProtKB-UniRule"/>
</dbReference>
<feature type="domain" description="K Homology" evidence="2">
    <location>
        <begin position="538"/>
        <end position="600"/>
    </location>
</feature>
<dbReference type="AlphaFoldDB" id="A0A1G4K9Q0"/>
<dbReference type="Gene3D" id="3.30.1370.10">
    <property type="entry name" value="K Homology domain, type 1"/>
    <property type="match status" value="1"/>
</dbReference>